<reference evidence="13 14" key="1">
    <citation type="journal article" date="2009" name="Infect. Immun.">
        <title>Comparative genomics reveal extensive transposon-mediated genomic plasticity and diversity among potential effector proteins within the genus Coxiella.</title>
        <authorList>
            <person name="Beare P.A."/>
            <person name="Unsworth N."/>
            <person name="Andoh M."/>
            <person name="Voth D.E."/>
            <person name="Omsland A."/>
            <person name="Gilk S.D."/>
            <person name="Williams K.P."/>
            <person name="Sobral B.W."/>
            <person name="Kupko J.J.III."/>
            <person name="Porcella S.F."/>
            <person name="Samuel J.E."/>
            <person name="Heinzen R.A."/>
        </authorList>
    </citation>
    <scope>NUCLEOTIDE SEQUENCE [LARGE SCALE GENOMIC DNA]</scope>
    <source>
        <strain evidence="13 14">Dugway 5J108-111</strain>
    </source>
</reference>
<dbReference type="NCBIfam" id="NF004046">
    <property type="entry name" value="PRK05563.1"/>
    <property type="match status" value="1"/>
</dbReference>
<evidence type="ECO:0000256" key="7">
    <source>
        <dbReference type="ARBA" id="ARBA00022833"/>
    </source>
</evidence>
<dbReference type="GO" id="GO:0009360">
    <property type="term" value="C:DNA polymerase III complex"/>
    <property type="evidence" value="ECO:0007669"/>
    <property type="project" value="InterPro"/>
</dbReference>
<evidence type="ECO:0000256" key="3">
    <source>
        <dbReference type="ARBA" id="ARBA00022695"/>
    </source>
</evidence>
<gene>
    <name evidence="11 13" type="primary">dnaX</name>
    <name evidence="13" type="ordered locus">CBUD_0669</name>
</gene>
<dbReference type="SUPFAM" id="SSF52540">
    <property type="entry name" value="P-loop containing nucleoside triphosphate hydrolases"/>
    <property type="match status" value="1"/>
</dbReference>
<dbReference type="InterPro" id="IPR012763">
    <property type="entry name" value="DNA_pol_III_sug/sutau_N"/>
</dbReference>
<dbReference type="Pfam" id="PF13177">
    <property type="entry name" value="DNA_pol3_delta2"/>
    <property type="match status" value="1"/>
</dbReference>
<dbReference type="RefSeq" id="WP_010957718.1">
    <property type="nucleotide sequence ID" value="NC_009727.1"/>
</dbReference>
<dbReference type="Gene3D" id="3.30.300.150">
    <property type="entry name" value="DNA polymerase III, tau subunit, domain V"/>
    <property type="match status" value="1"/>
</dbReference>
<dbReference type="Gene3D" id="3.40.50.300">
    <property type="entry name" value="P-loop containing nucleotide triphosphate hydrolases"/>
    <property type="match status" value="1"/>
</dbReference>
<dbReference type="InterPro" id="IPR008921">
    <property type="entry name" value="DNA_pol3_clamp-load_cplx_C"/>
</dbReference>
<evidence type="ECO:0000256" key="10">
    <source>
        <dbReference type="ARBA" id="ARBA00049244"/>
    </source>
</evidence>
<dbReference type="NCBIfam" id="TIGR02397">
    <property type="entry name" value="dnaX_nterm"/>
    <property type="match status" value="1"/>
</dbReference>
<organism evidence="13 14">
    <name type="scientific">Coxiella burnetii (strain Dugway 5J108-111)</name>
    <dbReference type="NCBI Taxonomy" id="434922"/>
    <lineage>
        <taxon>Bacteria</taxon>
        <taxon>Pseudomonadati</taxon>
        <taxon>Pseudomonadota</taxon>
        <taxon>Gammaproteobacteria</taxon>
        <taxon>Legionellales</taxon>
        <taxon>Coxiellaceae</taxon>
        <taxon>Coxiella</taxon>
    </lineage>
</organism>
<keyword evidence="3 11" id="KW-0548">Nucleotidyltransferase</keyword>
<dbReference type="NCBIfam" id="NF011519">
    <property type="entry name" value="PRK14958.1"/>
    <property type="match status" value="1"/>
</dbReference>
<dbReference type="Gene3D" id="1.20.272.10">
    <property type="match status" value="1"/>
</dbReference>
<comment type="function">
    <text evidence="11">DNA polymerase III is a complex, multichain enzyme responsible for most of the replicative synthesis in bacteria. This DNA polymerase also exhibits 3' to 5' exonuclease activity.</text>
</comment>
<dbReference type="FunFam" id="1.20.272.10:FF:000003">
    <property type="entry name" value="DNA polymerase III subunit gamma/tau"/>
    <property type="match status" value="1"/>
</dbReference>
<dbReference type="InterPro" id="IPR001270">
    <property type="entry name" value="ClpA/B"/>
</dbReference>
<evidence type="ECO:0000256" key="4">
    <source>
        <dbReference type="ARBA" id="ARBA00022705"/>
    </source>
</evidence>
<dbReference type="InterPro" id="IPR027417">
    <property type="entry name" value="P-loop_NTPase"/>
</dbReference>
<evidence type="ECO:0000256" key="2">
    <source>
        <dbReference type="ARBA" id="ARBA00022679"/>
    </source>
</evidence>
<evidence type="ECO:0000256" key="11">
    <source>
        <dbReference type="RuleBase" id="RU364063"/>
    </source>
</evidence>
<dbReference type="PANTHER" id="PTHR11669:SF0">
    <property type="entry name" value="PROTEIN STICHEL-LIKE 2"/>
    <property type="match status" value="1"/>
</dbReference>
<keyword evidence="4 11" id="KW-0235">DNA replication</keyword>
<dbReference type="CDD" id="cd00009">
    <property type="entry name" value="AAA"/>
    <property type="match status" value="1"/>
</dbReference>
<dbReference type="InterPro" id="IPR045085">
    <property type="entry name" value="HLD_clamp_pol_III_gamma_tau"/>
</dbReference>
<dbReference type="Pfam" id="PF22608">
    <property type="entry name" value="DNAX_ATPase_lid"/>
    <property type="match status" value="1"/>
</dbReference>
<dbReference type="EMBL" id="CP000733">
    <property type="protein sequence ID" value="ABS77868.1"/>
    <property type="molecule type" value="Genomic_DNA"/>
</dbReference>
<keyword evidence="2 11" id="KW-0808">Transferase</keyword>
<dbReference type="GO" id="GO:0003677">
    <property type="term" value="F:DNA binding"/>
    <property type="evidence" value="ECO:0007669"/>
    <property type="project" value="InterPro"/>
</dbReference>
<dbReference type="NCBIfam" id="NF005942">
    <property type="entry name" value="PRK07994.1"/>
    <property type="match status" value="1"/>
</dbReference>
<evidence type="ECO:0000256" key="5">
    <source>
        <dbReference type="ARBA" id="ARBA00022723"/>
    </source>
</evidence>
<dbReference type="Pfam" id="PF12170">
    <property type="entry name" value="DNA_pol3_tau_5"/>
    <property type="match status" value="1"/>
</dbReference>
<dbReference type="AlphaFoldDB" id="A9KC77"/>
<dbReference type="InterPro" id="IPR003593">
    <property type="entry name" value="AAA+_ATPase"/>
</dbReference>
<dbReference type="GO" id="GO:0046872">
    <property type="term" value="F:metal ion binding"/>
    <property type="evidence" value="ECO:0007669"/>
    <property type="project" value="UniProtKB-KW"/>
</dbReference>
<dbReference type="PRINTS" id="PR00300">
    <property type="entry name" value="CLPPROTEASEA"/>
</dbReference>
<dbReference type="CDD" id="cd18137">
    <property type="entry name" value="HLD_clamp_pol_III_gamma_tau"/>
    <property type="match status" value="1"/>
</dbReference>
<keyword evidence="6 11" id="KW-0547">Nucleotide-binding</keyword>
<evidence type="ECO:0000256" key="1">
    <source>
        <dbReference type="ARBA" id="ARBA00006360"/>
    </source>
</evidence>
<comment type="similarity">
    <text evidence="1 11">Belongs to the DnaX/STICHEL family.</text>
</comment>
<dbReference type="SMART" id="SM00382">
    <property type="entry name" value="AAA"/>
    <property type="match status" value="1"/>
</dbReference>
<dbReference type="InterPro" id="IPR050238">
    <property type="entry name" value="DNA_Rep/Repair_Clamp_Loader"/>
</dbReference>
<evidence type="ECO:0000313" key="14">
    <source>
        <dbReference type="Proteomes" id="UP000008555"/>
    </source>
</evidence>
<dbReference type="InterPro" id="IPR022754">
    <property type="entry name" value="DNA_pol_III_gamma-3"/>
</dbReference>
<keyword evidence="7" id="KW-0862">Zinc</keyword>
<proteinExistence type="inferred from homology"/>
<comment type="subunit">
    <text evidence="11">DNA polymerase III contains a core (composed of alpha, epsilon and theta chains) that associates with a tau subunit. This core dimerizes to form the POLIII' complex. PolIII' associates with the gamma complex (composed of gamma, delta, delta', psi and chi chains) and with the beta chain to form the complete DNA polymerase III complex.</text>
</comment>
<name>A9KC77_COXBN</name>
<dbReference type="InterPro" id="IPR038249">
    <property type="entry name" value="PolIII_tau_V_sf"/>
</dbReference>
<dbReference type="GO" id="GO:0006261">
    <property type="term" value="P:DNA-templated DNA replication"/>
    <property type="evidence" value="ECO:0007669"/>
    <property type="project" value="TreeGrafter"/>
</dbReference>
<keyword evidence="9 11" id="KW-0239">DNA-directed DNA polymerase</keyword>
<dbReference type="HOGENOM" id="CLU_006229_0_8_6"/>
<keyword evidence="5" id="KW-0479">Metal-binding</keyword>
<accession>A9KC77</accession>
<dbReference type="InterPro" id="IPR021029">
    <property type="entry name" value="DNA_pol_III_tau_dom-5"/>
</dbReference>
<feature type="domain" description="AAA+ ATPase" evidence="12">
    <location>
        <begin position="37"/>
        <end position="181"/>
    </location>
</feature>
<dbReference type="PANTHER" id="PTHR11669">
    <property type="entry name" value="REPLICATION FACTOR C / DNA POLYMERASE III GAMMA-TAU SUBUNIT"/>
    <property type="match status" value="1"/>
</dbReference>
<comment type="catalytic activity">
    <reaction evidence="10 11">
        <text>DNA(n) + a 2'-deoxyribonucleoside 5'-triphosphate = DNA(n+1) + diphosphate</text>
        <dbReference type="Rhea" id="RHEA:22508"/>
        <dbReference type="Rhea" id="RHEA-COMP:17339"/>
        <dbReference type="Rhea" id="RHEA-COMP:17340"/>
        <dbReference type="ChEBI" id="CHEBI:33019"/>
        <dbReference type="ChEBI" id="CHEBI:61560"/>
        <dbReference type="ChEBI" id="CHEBI:173112"/>
        <dbReference type="EC" id="2.7.7.7"/>
    </reaction>
</comment>
<evidence type="ECO:0000259" key="12">
    <source>
        <dbReference type="SMART" id="SM00382"/>
    </source>
</evidence>
<evidence type="ECO:0000256" key="8">
    <source>
        <dbReference type="ARBA" id="ARBA00022840"/>
    </source>
</evidence>
<sequence>MAHQVLARKWRPRCFQEVIGQAPVVRALSNALDQQYLHHAYLFTGTRGVGKTTISRILAKCLNCEKGVSANPCNDCENCREIDEGRFPDLFEVDAASRTKVEDTRELLDNIPYAPTKGRFKVYLIDEVHMLSGHSFNALLKTLEEPPSHVKFILATTDHHKLPVTVLSRCLQFHLAQLPPLQIAAHCQHLLKEENVEFENAALDLLARAANGSVRDALSLLDQSIAYGNGKVLIADVKTMLGTIEPLLLFDILEALAAKAGDRLLGCVTRLVEQGVDFSNALADLLSLLHQIAIIQTVPEALIENDSEQLRQLAKLLDREDVQLFYQIGLIGQRDLAYSPTPQTGFEMTLLRMLAFYPSAANAIPETESKEAVVTPTPKSSETSWPQLLSQLKLTGATLALAQQCSLKELTDNRLYLMLNPKQKPLLQQKHIERISEALSEHFNRTITVKIDISNHQTETPAALAQKKAQDRQTEAEKRMMNDRQVQRIMQTFDATLVKESIVPHDEGA</sequence>
<dbReference type="SUPFAM" id="SSF48019">
    <property type="entry name" value="post-AAA+ oligomerization domain-like"/>
    <property type="match status" value="1"/>
</dbReference>
<dbReference type="FunFam" id="1.10.8.60:FF:000013">
    <property type="entry name" value="DNA polymerase III subunit gamma/tau"/>
    <property type="match status" value="1"/>
</dbReference>
<dbReference type="Proteomes" id="UP000008555">
    <property type="component" value="Chromosome"/>
</dbReference>
<evidence type="ECO:0000256" key="6">
    <source>
        <dbReference type="ARBA" id="ARBA00022741"/>
    </source>
</evidence>
<evidence type="ECO:0000313" key="13">
    <source>
        <dbReference type="EMBL" id="ABS77868.1"/>
    </source>
</evidence>
<protein>
    <recommendedName>
        <fullName evidence="11">DNA polymerase III subunit gamma/tau</fullName>
        <ecNumber evidence="11">2.7.7.7</ecNumber>
    </recommendedName>
</protein>
<dbReference type="FunFam" id="3.40.50.300:FF:000014">
    <property type="entry name" value="DNA polymerase III subunit gamma/tau"/>
    <property type="match status" value="1"/>
</dbReference>
<evidence type="ECO:0000256" key="9">
    <source>
        <dbReference type="ARBA" id="ARBA00022932"/>
    </source>
</evidence>
<dbReference type="KEGG" id="cbd:CBUD_0669"/>
<dbReference type="Pfam" id="PF12169">
    <property type="entry name" value="DNA_pol3_gamma3"/>
    <property type="match status" value="1"/>
</dbReference>
<dbReference type="EC" id="2.7.7.7" evidence="11"/>
<dbReference type="GO" id="GO:0005524">
    <property type="term" value="F:ATP binding"/>
    <property type="evidence" value="ECO:0007669"/>
    <property type="project" value="UniProtKB-KW"/>
</dbReference>
<keyword evidence="8 11" id="KW-0067">ATP-binding</keyword>
<dbReference type="Gene3D" id="1.10.8.60">
    <property type="match status" value="1"/>
</dbReference>
<dbReference type="GO" id="GO:0003887">
    <property type="term" value="F:DNA-directed DNA polymerase activity"/>
    <property type="evidence" value="ECO:0007669"/>
    <property type="project" value="UniProtKB-KW"/>
</dbReference>